<comment type="caution">
    <text evidence="2">The sequence shown here is derived from an EMBL/GenBank/DDBJ whole genome shotgun (WGS) entry which is preliminary data.</text>
</comment>
<dbReference type="RefSeq" id="WP_284256452.1">
    <property type="nucleotide sequence ID" value="NZ_BSOS01000007.1"/>
</dbReference>
<gene>
    <name evidence="2" type="ORF">GCM10010909_05770</name>
</gene>
<sequence>MRSLAFFSFCVMLLSLSGCVLDPYQRPGTWSATGASREDIAQQVADPSDLISGKSEPYANGVAAAAGVDKALGANGAGTAAGLQTQVNPTSVFISTTVGN</sequence>
<dbReference type="Proteomes" id="UP001156641">
    <property type="component" value="Unassembled WGS sequence"/>
</dbReference>
<keyword evidence="3" id="KW-1185">Reference proteome</keyword>
<dbReference type="EMBL" id="BSOS01000007">
    <property type="protein sequence ID" value="GLR65899.1"/>
    <property type="molecule type" value="Genomic_DNA"/>
</dbReference>
<dbReference type="PROSITE" id="PS51257">
    <property type="entry name" value="PROKAR_LIPOPROTEIN"/>
    <property type="match status" value="1"/>
</dbReference>
<name>A0ABQ6A152_9PROT</name>
<feature type="signal peptide" evidence="1">
    <location>
        <begin position="1"/>
        <end position="20"/>
    </location>
</feature>
<feature type="chain" id="PRO_5045395371" evidence="1">
    <location>
        <begin position="21"/>
        <end position="100"/>
    </location>
</feature>
<evidence type="ECO:0000256" key="1">
    <source>
        <dbReference type="SAM" id="SignalP"/>
    </source>
</evidence>
<evidence type="ECO:0000313" key="2">
    <source>
        <dbReference type="EMBL" id="GLR65899.1"/>
    </source>
</evidence>
<evidence type="ECO:0000313" key="3">
    <source>
        <dbReference type="Proteomes" id="UP001156641"/>
    </source>
</evidence>
<organism evidence="2 3">
    <name type="scientific">Acidocella aquatica</name>
    <dbReference type="NCBI Taxonomy" id="1922313"/>
    <lineage>
        <taxon>Bacteria</taxon>
        <taxon>Pseudomonadati</taxon>
        <taxon>Pseudomonadota</taxon>
        <taxon>Alphaproteobacteria</taxon>
        <taxon>Acetobacterales</taxon>
        <taxon>Acidocellaceae</taxon>
        <taxon>Acidocella</taxon>
    </lineage>
</organism>
<protein>
    <submittedName>
        <fullName evidence="2">Uncharacterized protein</fullName>
    </submittedName>
</protein>
<keyword evidence="1" id="KW-0732">Signal</keyword>
<accession>A0ABQ6A152</accession>
<reference evidence="3" key="1">
    <citation type="journal article" date="2019" name="Int. J. Syst. Evol. Microbiol.">
        <title>The Global Catalogue of Microorganisms (GCM) 10K type strain sequencing project: providing services to taxonomists for standard genome sequencing and annotation.</title>
        <authorList>
            <consortium name="The Broad Institute Genomics Platform"/>
            <consortium name="The Broad Institute Genome Sequencing Center for Infectious Disease"/>
            <person name="Wu L."/>
            <person name="Ma J."/>
        </authorList>
    </citation>
    <scope>NUCLEOTIDE SEQUENCE [LARGE SCALE GENOMIC DNA]</scope>
    <source>
        <strain evidence="3">NBRC 112502</strain>
    </source>
</reference>
<proteinExistence type="predicted"/>